<proteinExistence type="predicted"/>
<reference evidence="2" key="1">
    <citation type="journal article" date="2019" name="Int. J. Syst. Evol. Microbiol.">
        <title>The Global Catalogue of Microorganisms (GCM) 10K type strain sequencing project: providing services to taxonomists for standard genome sequencing and annotation.</title>
        <authorList>
            <consortium name="The Broad Institute Genomics Platform"/>
            <consortium name="The Broad Institute Genome Sequencing Center for Infectious Disease"/>
            <person name="Wu L."/>
            <person name="Ma J."/>
        </authorList>
    </citation>
    <scope>NUCLEOTIDE SEQUENCE [LARGE SCALE GENOMIC DNA]</scope>
    <source>
        <strain evidence="2">JCM 17543</strain>
    </source>
</reference>
<protein>
    <submittedName>
        <fullName evidence="1">Uncharacterized protein</fullName>
    </submittedName>
</protein>
<gene>
    <name evidence="1" type="ORF">GCM10022276_06240</name>
</gene>
<keyword evidence="2" id="KW-1185">Reference proteome</keyword>
<organism evidence="1 2">
    <name type="scientific">Sphingomonas limnosediminicola</name>
    <dbReference type="NCBI Taxonomy" id="940133"/>
    <lineage>
        <taxon>Bacteria</taxon>
        <taxon>Pseudomonadati</taxon>
        <taxon>Pseudomonadota</taxon>
        <taxon>Alphaproteobacteria</taxon>
        <taxon>Sphingomonadales</taxon>
        <taxon>Sphingomonadaceae</taxon>
        <taxon>Sphingomonas</taxon>
    </lineage>
</organism>
<evidence type="ECO:0000313" key="1">
    <source>
        <dbReference type="EMBL" id="GAA3889967.1"/>
    </source>
</evidence>
<sequence>MGVGRMKIELNCASCGDNNFNLDHGVADHATIHCNRCGHRIGTMAELKERVAAEVLSRIHKNDFS</sequence>
<comment type="caution">
    <text evidence="1">The sequence shown here is derived from an EMBL/GenBank/DDBJ whole genome shotgun (WGS) entry which is preliminary data.</text>
</comment>
<evidence type="ECO:0000313" key="2">
    <source>
        <dbReference type="Proteomes" id="UP001500827"/>
    </source>
</evidence>
<dbReference type="EMBL" id="BAABBM010000001">
    <property type="protein sequence ID" value="GAA3889967.1"/>
    <property type="molecule type" value="Genomic_DNA"/>
</dbReference>
<dbReference type="Proteomes" id="UP001500827">
    <property type="component" value="Unassembled WGS sequence"/>
</dbReference>
<accession>A0ABP7KY50</accession>
<name>A0ABP7KY50_9SPHN</name>